<protein>
    <recommendedName>
        <fullName evidence="2">DUF91 domain-containing protein</fullName>
    </recommendedName>
</protein>
<evidence type="ECO:0008006" key="2">
    <source>
        <dbReference type="Google" id="ProtNLM"/>
    </source>
</evidence>
<dbReference type="InterPro" id="IPR011856">
    <property type="entry name" value="tRNA_endonuc-like_dom_sf"/>
</dbReference>
<gene>
    <name evidence="1" type="ORF">AS189_11635</name>
</gene>
<dbReference type="Gene3D" id="3.40.1350.10">
    <property type="match status" value="1"/>
</dbReference>
<proteinExistence type="predicted"/>
<dbReference type="AlphaFoldDB" id="A0A0S2LZU1"/>
<dbReference type="Proteomes" id="UP000059574">
    <property type="component" value="Chromosome"/>
</dbReference>
<accession>A0A0S2LZU1</accession>
<name>A0A0S2LZU1_9MICC</name>
<evidence type="ECO:0000313" key="1">
    <source>
        <dbReference type="EMBL" id="ALO67027.1"/>
    </source>
</evidence>
<organism evidence="1">
    <name type="scientific">Arthrobacter alpinus</name>
    <dbReference type="NCBI Taxonomy" id="656366"/>
    <lineage>
        <taxon>Bacteria</taxon>
        <taxon>Bacillati</taxon>
        <taxon>Actinomycetota</taxon>
        <taxon>Actinomycetes</taxon>
        <taxon>Micrococcales</taxon>
        <taxon>Micrococcaceae</taxon>
        <taxon>Arthrobacter</taxon>
    </lineage>
</organism>
<dbReference type="GO" id="GO:0003676">
    <property type="term" value="F:nucleic acid binding"/>
    <property type="evidence" value="ECO:0007669"/>
    <property type="project" value="InterPro"/>
</dbReference>
<reference evidence="1" key="1">
    <citation type="journal article" date="2016" name="J. Biotechnol.">
        <title>Complete genome sequence of Arthrobacter alpinus ERGS4:06, a yellow pigmented bacterium tolerant to cold and radiations isolated from Sikkim Himalaya.</title>
        <authorList>
            <person name="Kumar R."/>
            <person name="Singh D."/>
            <person name="Swarnkar M.K."/>
            <person name="Singh A.K."/>
            <person name="Kumar S."/>
        </authorList>
    </citation>
    <scope>NUCLEOTIDE SEQUENCE [LARGE SCALE GENOMIC DNA]</scope>
    <source>
        <strain evidence="1">ERGS4:06</strain>
    </source>
</reference>
<dbReference type="OrthoDB" id="506280at2"/>
<dbReference type="EMBL" id="CP013200">
    <property type="protein sequence ID" value="ALO67027.1"/>
    <property type="molecule type" value="Genomic_DNA"/>
</dbReference>
<dbReference type="RefSeq" id="WP_062288982.1">
    <property type="nucleotide sequence ID" value="NZ_CP013200.1"/>
</dbReference>
<sequence>MGILIRDAESGWREPAGMGYENENALQLILHAHPNLVPGVSEHAVACREFQSGAGRADVVILDTQGKLTLVECKLAANPQVRREVIGQVLDYASKMWRMDVDEFERVWRRTDGGRVSPFEELDDQDGRIKTAVKENLASGRFNLVLAVDDLNDDVKRIVEFLNAVTVPTTGVIVVEFVHAQDGDVEILIPTAYGADFVEAKAAASAASLRTWEEEDFLAWCDAYDPTATPLIFEFLGALRSAGFQIVGGRAQTPSLNCSISSPRGVRWPVALYTSASAKEASAKVEVRFPDFRGQPEVREALAQGVEAIPGIPIPMDLVRQTDFRRRPNIPARDFTAEQLRALPTAVAAAIRG</sequence>